<organism evidence="1 2">
    <name type="scientific">Botrytis porri</name>
    <dbReference type="NCBI Taxonomy" id="87229"/>
    <lineage>
        <taxon>Eukaryota</taxon>
        <taxon>Fungi</taxon>
        <taxon>Dikarya</taxon>
        <taxon>Ascomycota</taxon>
        <taxon>Pezizomycotina</taxon>
        <taxon>Leotiomycetes</taxon>
        <taxon>Helotiales</taxon>
        <taxon>Sclerotiniaceae</taxon>
        <taxon>Botrytis</taxon>
    </lineage>
</organism>
<proteinExistence type="predicted"/>
<keyword evidence="2" id="KW-1185">Reference proteome</keyword>
<name>A0A4Z1KQW8_9HELO</name>
<dbReference type="SUPFAM" id="SSF56973">
    <property type="entry name" value="Aerolisin/ETX pore-forming domain"/>
    <property type="match status" value="1"/>
</dbReference>
<evidence type="ECO:0000313" key="2">
    <source>
        <dbReference type="Proteomes" id="UP000297280"/>
    </source>
</evidence>
<dbReference type="AlphaFoldDB" id="A0A4Z1KQW8"/>
<dbReference type="Proteomes" id="UP000297280">
    <property type="component" value="Unassembled WGS sequence"/>
</dbReference>
<sequence length="477" mass="52428">MTRQNDFAFILAPWLPPAIRVARKIFACSSYIGFITHLHTHSHIIKLFNIPPRTPAQVVQDLTKLAAYGVPYQVPTGTVALYQDPNYRGTRSDLRLNDYTPNKRHVVPDAQLDKTSNVLWNLPIGAVVTLIGGWAPGEDGKKVVDLSYGNTCLDLVGTGTTEGCELWTSGISADISMFFWRNVDLSIGAVELFADGNFTGRRTTIFLGEWESGMVHSFRNWGMNNTCSSLRWKSLGDRQTVTLYDAEGGGGTAYDNVKGWGDIKEVPFMWEVCFNDCISSFRWDRVVPKKEIIAPFNIMASSAANTSGLTSISEGVNNSTEVQPVTVSLTNSNSQTVTVETSDQHVAGITSSFSQTFSTGAEGVATSSTQWSVSLSYSYTRTDTSTRSTTKTVDLNVTQTVNAPAKTRYKATLLVTIGQLPAKEYVTTAQRWYEEPVAGSQIDYSNNSWYKKTEEVRPSLSGSLACRTLVDMQATPL</sequence>
<dbReference type="EMBL" id="PQXO01000564">
    <property type="protein sequence ID" value="TGO83995.1"/>
    <property type="molecule type" value="Genomic_DNA"/>
</dbReference>
<dbReference type="OrthoDB" id="4692089at2759"/>
<comment type="caution">
    <text evidence="1">The sequence shown here is derived from an EMBL/GenBank/DDBJ whole genome shotgun (WGS) entry which is preliminary data.</text>
</comment>
<gene>
    <name evidence="1" type="ORF">BPOR_0565g00060</name>
</gene>
<evidence type="ECO:0000313" key="1">
    <source>
        <dbReference type="EMBL" id="TGO83995.1"/>
    </source>
</evidence>
<protein>
    <submittedName>
        <fullName evidence="1">Uncharacterized protein</fullName>
    </submittedName>
</protein>
<dbReference type="Gene3D" id="2.60.20.10">
    <property type="entry name" value="Crystallins"/>
    <property type="match status" value="1"/>
</dbReference>
<accession>A0A4Z1KQW8</accession>
<reference evidence="1 2" key="1">
    <citation type="submission" date="2017-12" db="EMBL/GenBank/DDBJ databases">
        <title>Comparative genomics of Botrytis spp.</title>
        <authorList>
            <person name="Valero-Jimenez C.A."/>
            <person name="Tapia P."/>
            <person name="Veloso J."/>
            <person name="Silva-Moreno E."/>
            <person name="Staats M."/>
            <person name="Valdes J.H."/>
            <person name="Van Kan J.A.L."/>
        </authorList>
    </citation>
    <scope>NUCLEOTIDE SEQUENCE [LARGE SCALE GENOMIC DNA]</scope>
    <source>
        <strain evidence="1 2">MUCL3349</strain>
    </source>
</reference>
<dbReference type="Gene3D" id="2.170.15.10">
    <property type="entry name" value="Proaerolysin, chain A, domain 3"/>
    <property type="match status" value="1"/>
</dbReference>